<comment type="subunit">
    <text evidence="13">Component of the INO80 chromatin-remodeling complex.</text>
</comment>
<evidence type="ECO:0000256" key="7">
    <source>
        <dbReference type="ARBA" id="ARBA00022806"/>
    </source>
</evidence>
<feature type="compositionally biased region" description="Low complexity" evidence="15">
    <location>
        <begin position="1252"/>
        <end position="1263"/>
    </location>
</feature>
<dbReference type="Pfam" id="PF13892">
    <property type="entry name" value="DBINO"/>
    <property type="match status" value="1"/>
</dbReference>
<dbReference type="InterPro" id="IPR014001">
    <property type="entry name" value="Helicase_ATP-bd"/>
</dbReference>
<evidence type="ECO:0000259" key="18">
    <source>
        <dbReference type="PROSITE" id="PS51413"/>
    </source>
</evidence>
<comment type="catalytic activity">
    <reaction evidence="13">
        <text>ATP + H2O = ADP + phosphate + H(+)</text>
        <dbReference type="Rhea" id="RHEA:13065"/>
        <dbReference type="ChEBI" id="CHEBI:15377"/>
        <dbReference type="ChEBI" id="CHEBI:15378"/>
        <dbReference type="ChEBI" id="CHEBI:30616"/>
        <dbReference type="ChEBI" id="CHEBI:43474"/>
        <dbReference type="ChEBI" id="CHEBI:456216"/>
    </reaction>
</comment>
<evidence type="ECO:0000256" key="6">
    <source>
        <dbReference type="ARBA" id="ARBA00022801"/>
    </source>
</evidence>
<evidence type="ECO:0000259" key="17">
    <source>
        <dbReference type="PROSITE" id="PS51194"/>
    </source>
</evidence>
<dbReference type="OrthoDB" id="5847120at2759"/>
<dbReference type="InterPro" id="IPR038718">
    <property type="entry name" value="SNF2-like_sf"/>
</dbReference>
<dbReference type="GO" id="GO:0004386">
    <property type="term" value="F:helicase activity"/>
    <property type="evidence" value="ECO:0007669"/>
    <property type="project" value="UniProtKB-KW"/>
</dbReference>
<evidence type="ECO:0000256" key="10">
    <source>
        <dbReference type="ARBA" id="ARBA00023125"/>
    </source>
</evidence>
<dbReference type="Proteomes" id="UP000838756">
    <property type="component" value="Unassembled WGS sequence"/>
</dbReference>
<dbReference type="Pfam" id="PF00176">
    <property type="entry name" value="SNF2-rel_dom"/>
    <property type="match status" value="1"/>
</dbReference>
<dbReference type="PANTHER" id="PTHR45685">
    <property type="entry name" value="HELICASE SRCAP-RELATED"/>
    <property type="match status" value="1"/>
</dbReference>
<keyword evidence="10 13" id="KW-0238">DNA-binding</keyword>
<keyword evidence="5 13" id="KW-0227">DNA damage</keyword>
<evidence type="ECO:0000256" key="12">
    <source>
        <dbReference type="ARBA" id="ARBA00023242"/>
    </source>
</evidence>
<feature type="region of interest" description="Disordered" evidence="15">
    <location>
        <begin position="1202"/>
        <end position="1304"/>
    </location>
</feature>
<name>A0A8S4RVK8_9NEOP</name>
<dbReference type="Gene3D" id="3.40.50.300">
    <property type="entry name" value="P-loop containing nucleotide triphosphate hydrolases"/>
    <property type="match status" value="1"/>
</dbReference>
<evidence type="ECO:0000256" key="15">
    <source>
        <dbReference type="SAM" id="MobiDB-lite"/>
    </source>
</evidence>
<sequence length="1333" mass="154148">MSSYVRRSGGDIDSDSLAHPGGPRISPARMSEKCIVGKPVLKRHEVARPIHIQRLEAALDIRPFVRQVERILNSDRGSDSDDDSDSKSMANEMSKGDRNMHGVVTTKPERQSDRLRLYNLASVGEERQWLRDVLLSSETESSSDEDSPSAKDQRIRRLLKERHRHNKYAKDYYKDPGNSRYMYYGAGLLSTIDRYPERRISRPVPSAGNRGRRGRPSERGMTRGQKPRRGRAKDGRGCVEGSDVPDGMDWEEQLKHLKEENDTDDFTIVEKPGVRGRKKLSTLKSPEALTARRRRHWQLLVKKELGKVQRARTAAHRELMLQRKRLATLCCKHWRHVAMQSQKNMKETVWRCKRLSREMQAYWRRYDRAERETRRRMEREAEEQRKMDVELMEAKRQRRKLNFLITQTELYAHFMQKKLNAGEVCDSDADMILQQLDEDRDPRLAAIDNYDSGILADEMGLGKTVQCIAFLCHVAERLGVWGPFLVVSPASTLHNWQQEMQRFAGDFKVVPYWGSPSERKILRQFWERKDLHTPQAAFHVVVTSYQIVVSDLKYLNRVSWQYMILDEAQAIKSSASMRWKLLLGFSCRNRLLLSGTPIQNSMAELWALLHFIMPTLFDSHDEFNEWFSKDIESHAENKTTIDEKHLSRLHMILKPFMLRRIKKDVENELSDKIEIMVCNHPELFERRDVRSPFAMQIDDYHLPKIIAEDCILLRKIPSKRHILYNKLCVLSPDYVHRSISDSLYSGYAFMRFMDLSPIEMYRVMVCGWLYAIQHIDQSLEKYEKLRHRQQWWLSTPQCEVKQEIDEDTCDSGTDYDRVNSKDFLLICPDGDVLRKRKDDCLLWKELLFTDPLWVEGGPFYIHTEHTLHYMSETVEHRALRTRNSKLIDGQTEMLSEIKTEEGGVIAVEPQSVEIPEFPHVERPPRVYQDVPTPLPAFLYTVQQKVQSFALKPFAVSRSFAHHCVRHQHSESAEGEHTLARLVAAARPPQGWASLQVPDKNQLVSDAGKLTVLDSLLKRLKERGHRVLIYSQMTKMIDLLEEYMWHRKHKYMRLDGSSKISARRDMVADFQARTDIFVFLLSTRAGGLGINLTAADTVIFYDSDWNPTVDQQAMDRAHRLGQTKQVTVYRLICKGTIEERIMQRAREKSEIQRMVISGGNFKPDTLKPKEVVSLLLDDDEIELKYRQKSEEKKIIEERERKRKMGILPPAAPVEPKRARESASEPGSPLQVDDDSDQLHIDASPQPHLPYSPPVRSSWTSSRSSRGARRGRPRGSRHAIGRRPEATSADQPPASAAAAAVAARAAPTRPALGYHTRLKILEQPAIKGFTSGSTY</sequence>
<keyword evidence="20" id="KW-1185">Reference proteome</keyword>
<feature type="region of interest" description="Disordered" evidence="15">
    <location>
        <begin position="72"/>
        <end position="110"/>
    </location>
</feature>
<dbReference type="InterPro" id="IPR050520">
    <property type="entry name" value="INO80/SWR1_helicase"/>
</dbReference>
<dbReference type="GO" id="GO:0005524">
    <property type="term" value="F:ATP binding"/>
    <property type="evidence" value="ECO:0007669"/>
    <property type="project" value="UniProtKB-UniRule"/>
</dbReference>
<dbReference type="PANTHER" id="PTHR45685:SF2">
    <property type="entry name" value="CHROMATIN-REMODELING ATPASE INO80"/>
    <property type="match status" value="1"/>
</dbReference>
<comment type="similarity">
    <text evidence="2 13">Belongs to the SNF2/RAD54 helicase family.</text>
</comment>
<dbReference type="PROSITE" id="PS51413">
    <property type="entry name" value="DBINO"/>
    <property type="match status" value="1"/>
</dbReference>
<organism evidence="19 20">
    <name type="scientific">Pararge aegeria aegeria</name>
    <dbReference type="NCBI Taxonomy" id="348720"/>
    <lineage>
        <taxon>Eukaryota</taxon>
        <taxon>Metazoa</taxon>
        <taxon>Ecdysozoa</taxon>
        <taxon>Arthropoda</taxon>
        <taxon>Hexapoda</taxon>
        <taxon>Insecta</taxon>
        <taxon>Pterygota</taxon>
        <taxon>Neoptera</taxon>
        <taxon>Endopterygota</taxon>
        <taxon>Lepidoptera</taxon>
        <taxon>Glossata</taxon>
        <taxon>Ditrysia</taxon>
        <taxon>Papilionoidea</taxon>
        <taxon>Nymphalidae</taxon>
        <taxon>Satyrinae</taxon>
        <taxon>Satyrini</taxon>
        <taxon>Parargina</taxon>
        <taxon>Pararge</taxon>
    </lineage>
</organism>
<dbReference type="EMBL" id="CAKXAJ010025674">
    <property type="protein sequence ID" value="CAH2242687.1"/>
    <property type="molecule type" value="Genomic_DNA"/>
</dbReference>
<keyword evidence="8 13" id="KW-0067">ATP-binding</keyword>
<evidence type="ECO:0000256" key="14">
    <source>
        <dbReference type="SAM" id="Coils"/>
    </source>
</evidence>
<dbReference type="EC" id="3.6.4.-" evidence="13"/>
<feature type="coiled-coil region" evidence="14">
    <location>
        <begin position="352"/>
        <end position="397"/>
    </location>
</feature>
<keyword evidence="11 13" id="KW-0234">DNA repair</keyword>
<evidence type="ECO:0000256" key="11">
    <source>
        <dbReference type="ARBA" id="ARBA00023204"/>
    </source>
</evidence>
<keyword evidence="4" id="KW-0547">Nucleotide-binding</keyword>
<dbReference type="InterPro" id="IPR027417">
    <property type="entry name" value="P-loop_NTPase"/>
</dbReference>
<dbReference type="FunFam" id="3.40.50.300:FF:001304">
    <property type="entry name" value="DNA helicase INO80"/>
    <property type="match status" value="1"/>
</dbReference>
<feature type="domain" description="DBINO" evidence="18">
    <location>
        <begin position="296"/>
        <end position="421"/>
    </location>
</feature>
<dbReference type="InterPro" id="IPR049730">
    <property type="entry name" value="SNF2/RAD54-like_C"/>
</dbReference>
<keyword evidence="6 13" id="KW-0378">Hydrolase</keyword>
<dbReference type="GO" id="GO:0003677">
    <property type="term" value="F:DNA binding"/>
    <property type="evidence" value="ECO:0007669"/>
    <property type="project" value="UniProtKB-UniRule"/>
</dbReference>
<dbReference type="InterPro" id="IPR020838">
    <property type="entry name" value="DBINO"/>
</dbReference>
<dbReference type="FunFam" id="3.40.50.10810:FF:000005">
    <property type="entry name" value="Photoperiod-independent early flowering 1"/>
    <property type="match status" value="1"/>
</dbReference>
<feature type="compositionally biased region" description="Basic residues" evidence="15">
    <location>
        <begin position="1264"/>
        <end position="1279"/>
    </location>
</feature>
<dbReference type="GO" id="GO:0031011">
    <property type="term" value="C:Ino80 complex"/>
    <property type="evidence" value="ECO:0007669"/>
    <property type="project" value="UniProtKB-UniRule"/>
</dbReference>
<reference evidence="19" key="1">
    <citation type="submission" date="2022-03" db="EMBL/GenBank/DDBJ databases">
        <authorList>
            <person name="Lindestad O."/>
        </authorList>
    </citation>
    <scope>NUCLEOTIDE SEQUENCE</scope>
</reference>
<keyword evidence="9" id="KW-0156">Chromatin regulator</keyword>
<dbReference type="Gene3D" id="3.40.50.10810">
    <property type="entry name" value="Tandem AAA-ATPase domain"/>
    <property type="match status" value="1"/>
</dbReference>
<dbReference type="CDD" id="cd18793">
    <property type="entry name" value="SF2_C_SNF"/>
    <property type="match status" value="1"/>
</dbReference>
<feature type="domain" description="Helicase ATP-binding" evidence="16">
    <location>
        <begin position="444"/>
        <end position="615"/>
    </location>
</feature>
<gene>
    <name evidence="19" type="primary">jg7584</name>
    <name evidence="19" type="ORF">PAEG_LOCUS18927</name>
</gene>
<dbReference type="GO" id="GO:0016887">
    <property type="term" value="F:ATP hydrolysis activity"/>
    <property type="evidence" value="ECO:0007669"/>
    <property type="project" value="TreeGrafter"/>
</dbReference>
<dbReference type="PROSITE" id="PS51194">
    <property type="entry name" value="HELICASE_CTER"/>
    <property type="match status" value="1"/>
</dbReference>
<comment type="caution">
    <text evidence="19">The sequence shown here is derived from an EMBL/GenBank/DDBJ whole genome shotgun (WGS) entry which is preliminary data.</text>
</comment>
<dbReference type="Pfam" id="PF00271">
    <property type="entry name" value="Helicase_C"/>
    <property type="match status" value="1"/>
</dbReference>
<evidence type="ECO:0000256" key="1">
    <source>
        <dbReference type="ARBA" id="ARBA00004123"/>
    </source>
</evidence>
<feature type="compositionally biased region" description="Low complexity" evidence="15">
    <location>
        <begin position="1284"/>
        <end position="1304"/>
    </location>
</feature>
<evidence type="ECO:0000313" key="19">
    <source>
        <dbReference type="EMBL" id="CAH2242687.1"/>
    </source>
</evidence>
<protein>
    <recommendedName>
        <fullName evidence="3 13">Chromatin-remodeling ATPase INO80</fullName>
        <ecNumber evidence="13">3.6.4.-</ecNumber>
    </recommendedName>
</protein>
<dbReference type="GO" id="GO:0006338">
    <property type="term" value="P:chromatin remodeling"/>
    <property type="evidence" value="ECO:0007669"/>
    <property type="project" value="UniProtKB-UniRule"/>
</dbReference>
<evidence type="ECO:0000256" key="4">
    <source>
        <dbReference type="ARBA" id="ARBA00022741"/>
    </source>
</evidence>
<dbReference type="InterPro" id="IPR001650">
    <property type="entry name" value="Helicase_C-like"/>
</dbReference>
<keyword evidence="14" id="KW-0175">Coiled coil</keyword>
<dbReference type="PROSITE" id="PS51192">
    <property type="entry name" value="HELICASE_ATP_BIND_1"/>
    <property type="match status" value="1"/>
</dbReference>
<proteinExistence type="inferred from homology"/>
<dbReference type="GO" id="GO:0042393">
    <property type="term" value="F:histone binding"/>
    <property type="evidence" value="ECO:0007669"/>
    <property type="project" value="TreeGrafter"/>
</dbReference>
<keyword evidence="7" id="KW-0347">Helicase</keyword>
<dbReference type="InterPro" id="IPR000330">
    <property type="entry name" value="SNF2_N"/>
</dbReference>
<evidence type="ECO:0000256" key="5">
    <source>
        <dbReference type="ARBA" id="ARBA00022763"/>
    </source>
</evidence>
<dbReference type="SUPFAM" id="SSF52540">
    <property type="entry name" value="P-loop containing nucleoside triphosphate hydrolases"/>
    <property type="match status" value="2"/>
</dbReference>
<keyword evidence="12" id="KW-0539">Nucleus</keyword>
<evidence type="ECO:0000256" key="2">
    <source>
        <dbReference type="ARBA" id="ARBA00007025"/>
    </source>
</evidence>
<feature type="region of interest" description="Disordered" evidence="15">
    <location>
        <begin position="1"/>
        <end position="30"/>
    </location>
</feature>
<dbReference type="GO" id="GO:0006281">
    <property type="term" value="P:DNA repair"/>
    <property type="evidence" value="ECO:0007669"/>
    <property type="project" value="UniProtKB-UniRule"/>
</dbReference>
<comment type="function">
    <text evidence="13">ATPase component of the INO80 complex which remodels chromatin by shifting nucleosomes and is involved in DNA repair.</text>
</comment>
<evidence type="ECO:0000313" key="20">
    <source>
        <dbReference type="Proteomes" id="UP000838756"/>
    </source>
</evidence>
<evidence type="ECO:0000259" key="16">
    <source>
        <dbReference type="PROSITE" id="PS51192"/>
    </source>
</evidence>
<feature type="region of interest" description="Disordered" evidence="15">
    <location>
        <begin position="197"/>
        <end position="247"/>
    </location>
</feature>
<dbReference type="SMART" id="SM00490">
    <property type="entry name" value="HELICc"/>
    <property type="match status" value="1"/>
</dbReference>
<accession>A0A8S4RVK8</accession>
<comment type="subcellular location">
    <subcellularLocation>
        <location evidence="1 13">Nucleus</location>
    </subcellularLocation>
</comment>
<dbReference type="SMART" id="SM00487">
    <property type="entry name" value="DEXDc"/>
    <property type="match status" value="1"/>
</dbReference>
<evidence type="ECO:0000256" key="9">
    <source>
        <dbReference type="ARBA" id="ARBA00022853"/>
    </source>
</evidence>
<comment type="domain">
    <text evidence="13">The DBINO region is involved in binding to DNA.</text>
</comment>
<evidence type="ECO:0000256" key="8">
    <source>
        <dbReference type="ARBA" id="ARBA00022840"/>
    </source>
</evidence>
<evidence type="ECO:0000256" key="3">
    <source>
        <dbReference type="ARBA" id="ARBA00019805"/>
    </source>
</evidence>
<feature type="domain" description="Helicase C-terminal" evidence="17">
    <location>
        <begin position="1011"/>
        <end position="1166"/>
    </location>
</feature>
<evidence type="ECO:0000256" key="13">
    <source>
        <dbReference type="RuleBase" id="RU368001"/>
    </source>
</evidence>